<dbReference type="AlphaFoldDB" id="A0A5B6TJF6"/>
<dbReference type="Pfam" id="PF00534">
    <property type="entry name" value="Glycos_transf_1"/>
    <property type="match status" value="1"/>
</dbReference>
<feature type="domain" description="Glycosyltransferase subfamily 4-like N-terminal" evidence="2">
    <location>
        <begin position="15"/>
        <end position="154"/>
    </location>
</feature>
<name>A0A5B6TJF6_9BACT</name>
<dbReference type="InterPro" id="IPR028098">
    <property type="entry name" value="Glyco_trans_4-like_N"/>
</dbReference>
<dbReference type="OrthoDB" id="862886at2"/>
<protein>
    <submittedName>
        <fullName evidence="3">Glycosyltransferase family 4 protein</fullName>
    </submittedName>
</protein>
<dbReference type="PANTHER" id="PTHR12526">
    <property type="entry name" value="GLYCOSYLTRANSFERASE"/>
    <property type="match status" value="1"/>
</dbReference>
<comment type="caution">
    <text evidence="3">The sequence shown here is derived from an EMBL/GenBank/DDBJ whole genome shotgun (WGS) entry which is preliminary data.</text>
</comment>
<dbReference type="Pfam" id="PF13439">
    <property type="entry name" value="Glyco_transf_4"/>
    <property type="match status" value="1"/>
</dbReference>
<accession>A0A5B6TJF6</accession>
<evidence type="ECO:0000259" key="2">
    <source>
        <dbReference type="Pfam" id="PF13439"/>
    </source>
</evidence>
<dbReference type="Proteomes" id="UP000324133">
    <property type="component" value="Unassembled WGS sequence"/>
</dbReference>
<gene>
    <name evidence="3" type="ORF">FOA19_02635</name>
</gene>
<proteinExistence type="predicted"/>
<evidence type="ECO:0000313" key="3">
    <source>
        <dbReference type="EMBL" id="KAA3439597.1"/>
    </source>
</evidence>
<sequence>MKKIVVYSTQLLPTGGIESHLLEFCQKMSDKSVIIDLIVLNSRIPPATEELYRAKCRNVFLGQNKSSAERLIWLVSVALKLKSNQYDALYTNGQGESIGVLPKLLRIKGTWVHHHHTAGDKEDQATWGNQYVSTLKKADTVIACSNRNAMEMSAALSRTIDTIPCLSREIKVEPLPLAKNGKIKLGYYGRLIPEKGIDLLCKLSEEPALGDVEFHIWGKGEAYPFSYFENFPRVRYHGPFSGVTELKKVLSLLDGFLLLSVHPEGLPISLLEVMSAGTPWLATDRGGVPDIACDPVSTRVIPASSDYQQIKKSVELFAADLAAGKISKETQKRLYAEKFSAPAVVQRWKEALKLNLTPN</sequence>
<dbReference type="GO" id="GO:0016757">
    <property type="term" value="F:glycosyltransferase activity"/>
    <property type="evidence" value="ECO:0007669"/>
    <property type="project" value="InterPro"/>
</dbReference>
<feature type="domain" description="Glycosyl transferase family 1" evidence="1">
    <location>
        <begin position="179"/>
        <end position="320"/>
    </location>
</feature>
<reference evidence="3 4" key="1">
    <citation type="submission" date="2019-07" db="EMBL/GenBank/DDBJ databases">
        <title>Rufibacter sp. nov., isolated from lake sediment.</title>
        <authorList>
            <person name="Qu J.-H."/>
        </authorList>
    </citation>
    <scope>NUCLEOTIDE SEQUENCE [LARGE SCALE GENOMIC DNA]</scope>
    <source>
        <strain evidence="3 4">NBS58-1</strain>
    </source>
</reference>
<dbReference type="InterPro" id="IPR001296">
    <property type="entry name" value="Glyco_trans_1"/>
</dbReference>
<dbReference type="EMBL" id="VKKY01000001">
    <property type="protein sequence ID" value="KAA3439597.1"/>
    <property type="molecule type" value="Genomic_DNA"/>
</dbReference>
<dbReference type="SUPFAM" id="SSF53756">
    <property type="entry name" value="UDP-Glycosyltransferase/glycogen phosphorylase"/>
    <property type="match status" value="1"/>
</dbReference>
<dbReference type="Gene3D" id="3.40.50.2000">
    <property type="entry name" value="Glycogen Phosphorylase B"/>
    <property type="match status" value="2"/>
</dbReference>
<evidence type="ECO:0000313" key="4">
    <source>
        <dbReference type="Proteomes" id="UP000324133"/>
    </source>
</evidence>
<keyword evidence="3" id="KW-0808">Transferase</keyword>
<organism evidence="3 4">
    <name type="scientific">Rufibacter hautae</name>
    <dbReference type="NCBI Taxonomy" id="2595005"/>
    <lineage>
        <taxon>Bacteria</taxon>
        <taxon>Pseudomonadati</taxon>
        <taxon>Bacteroidota</taxon>
        <taxon>Cytophagia</taxon>
        <taxon>Cytophagales</taxon>
        <taxon>Hymenobacteraceae</taxon>
        <taxon>Rufibacter</taxon>
    </lineage>
</organism>
<dbReference type="CDD" id="cd03801">
    <property type="entry name" value="GT4_PimA-like"/>
    <property type="match status" value="1"/>
</dbReference>
<evidence type="ECO:0000259" key="1">
    <source>
        <dbReference type="Pfam" id="PF00534"/>
    </source>
</evidence>
<dbReference type="PANTHER" id="PTHR12526:SF637">
    <property type="entry name" value="GLYCOSYLTRANSFERASE EPSF-RELATED"/>
    <property type="match status" value="1"/>
</dbReference>
<dbReference type="RefSeq" id="WP_149089240.1">
    <property type="nucleotide sequence ID" value="NZ_VKKY01000001.1"/>
</dbReference>
<keyword evidence="4" id="KW-1185">Reference proteome</keyword>